<dbReference type="GO" id="GO:0071500">
    <property type="term" value="P:cellular response to nitrosative stress"/>
    <property type="evidence" value="ECO:0007669"/>
    <property type="project" value="TreeGrafter"/>
</dbReference>
<dbReference type="AlphaFoldDB" id="A0A2T0ZXI2"/>
<comment type="similarity">
    <text evidence="5">Belongs to the globin family.</text>
</comment>
<dbReference type="GO" id="GO:0005344">
    <property type="term" value="F:oxygen carrier activity"/>
    <property type="evidence" value="ECO:0007669"/>
    <property type="project" value="UniProtKB-KW"/>
</dbReference>
<protein>
    <submittedName>
        <fullName evidence="7">Hemoglobin-like flavoprotein</fullName>
    </submittedName>
</protein>
<accession>A0A2T0ZXI2</accession>
<evidence type="ECO:0000259" key="6">
    <source>
        <dbReference type="PROSITE" id="PS01033"/>
    </source>
</evidence>
<dbReference type="GO" id="GO:0071949">
    <property type="term" value="F:FAD binding"/>
    <property type="evidence" value="ECO:0007669"/>
    <property type="project" value="TreeGrafter"/>
</dbReference>
<dbReference type="InterPro" id="IPR012292">
    <property type="entry name" value="Globin/Proto"/>
</dbReference>
<keyword evidence="8" id="KW-1185">Reference proteome</keyword>
<dbReference type="InterPro" id="IPR000971">
    <property type="entry name" value="Globin"/>
</dbReference>
<keyword evidence="5" id="KW-0813">Transport</keyword>
<dbReference type="Pfam" id="PF00042">
    <property type="entry name" value="Globin"/>
    <property type="match status" value="1"/>
</dbReference>
<dbReference type="GO" id="GO:0046210">
    <property type="term" value="P:nitric oxide catabolic process"/>
    <property type="evidence" value="ECO:0007669"/>
    <property type="project" value="TreeGrafter"/>
</dbReference>
<evidence type="ECO:0000256" key="5">
    <source>
        <dbReference type="RuleBase" id="RU000356"/>
    </source>
</evidence>
<keyword evidence="3" id="KW-0479">Metal-binding</keyword>
<evidence type="ECO:0000313" key="8">
    <source>
        <dbReference type="Proteomes" id="UP000237752"/>
    </source>
</evidence>
<gene>
    <name evidence="7" type="ORF">CLV47_112102</name>
</gene>
<dbReference type="Proteomes" id="UP000237752">
    <property type="component" value="Unassembled WGS sequence"/>
</dbReference>
<dbReference type="RefSeq" id="WP_106349721.1">
    <property type="nucleotide sequence ID" value="NZ_PVUE01000012.1"/>
</dbReference>
<dbReference type="PANTHER" id="PTHR43396">
    <property type="entry name" value="FLAVOHEMOPROTEIN"/>
    <property type="match status" value="1"/>
</dbReference>
<evidence type="ECO:0000256" key="1">
    <source>
        <dbReference type="ARBA" id="ARBA00022617"/>
    </source>
</evidence>
<evidence type="ECO:0000256" key="2">
    <source>
        <dbReference type="ARBA" id="ARBA00022621"/>
    </source>
</evidence>
<proteinExistence type="inferred from homology"/>
<dbReference type="GO" id="GO:0046872">
    <property type="term" value="F:metal ion binding"/>
    <property type="evidence" value="ECO:0007669"/>
    <property type="project" value="UniProtKB-KW"/>
</dbReference>
<dbReference type="GO" id="GO:0019825">
    <property type="term" value="F:oxygen binding"/>
    <property type="evidence" value="ECO:0007669"/>
    <property type="project" value="InterPro"/>
</dbReference>
<dbReference type="Gene3D" id="1.10.490.10">
    <property type="entry name" value="Globins"/>
    <property type="match status" value="1"/>
</dbReference>
<keyword evidence="2 5" id="KW-0561">Oxygen transport</keyword>
<dbReference type="OrthoDB" id="3213438at2"/>
<name>A0A2T0ZXI2_9ACTN</name>
<evidence type="ECO:0000256" key="3">
    <source>
        <dbReference type="ARBA" id="ARBA00022723"/>
    </source>
</evidence>
<comment type="caution">
    <text evidence="7">The sequence shown here is derived from an EMBL/GenBank/DDBJ whole genome shotgun (WGS) entry which is preliminary data.</text>
</comment>
<dbReference type="PANTHER" id="PTHR43396:SF3">
    <property type="entry name" value="FLAVOHEMOPROTEIN"/>
    <property type="match status" value="1"/>
</dbReference>
<evidence type="ECO:0000256" key="4">
    <source>
        <dbReference type="ARBA" id="ARBA00023004"/>
    </source>
</evidence>
<dbReference type="GO" id="GO:0008941">
    <property type="term" value="F:nitric oxide dioxygenase NAD(P)H activity"/>
    <property type="evidence" value="ECO:0007669"/>
    <property type="project" value="TreeGrafter"/>
</dbReference>
<dbReference type="SUPFAM" id="SSF46458">
    <property type="entry name" value="Globin-like"/>
    <property type="match status" value="1"/>
</dbReference>
<reference evidence="7 8" key="1">
    <citation type="submission" date="2018-03" db="EMBL/GenBank/DDBJ databases">
        <title>Genomic Encyclopedia of Archaeal and Bacterial Type Strains, Phase II (KMG-II): from individual species to whole genera.</title>
        <authorList>
            <person name="Goeker M."/>
        </authorList>
    </citation>
    <scope>NUCLEOTIDE SEQUENCE [LARGE SCALE GENOMIC DNA]</scope>
    <source>
        <strain evidence="7 8">DSM 100065</strain>
    </source>
</reference>
<keyword evidence="1 5" id="KW-0349">Heme</keyword>
<evidence type="ECO:0000313" key="7">
    <source>
        <dbReference type="EMBL" id="PRZ41069.1"/>
    </source>
</evidence>
<dbReference type="GO" id="GO:0020037">
    <property type="term" value="F:heme binding"/>
    <property type="evidence" value="ECO:0007669"/>
    <property type="project" value="InterPro"/>
</dbReference>
<sequence>MDKELLETSLGLVDEAEDGLTTRFYEILFERYPSVRPMFSTDTAPQAKMLREAIIAVLDHLDDSAWLSNTLGALGAKHASFGVTAPMYDAVAECMIAAMEEIGGAQWTSAMTSAWLEALGAVASLMMAGATEESVAV</sequence>
<dbReference type="PROSITE" id="PS01033">
    <property type="entry name" value="GLOBIN"/>
    <property type="match status" value="1"/>
</dbReference>
<feature type="domain" description="Globin" evidence="6">
    <location>
        <begin position="1"/>
        <end position="131"/>
    </location>
</feature>
<organism evidence="7 8">
    <name type="scientific">Antricoccus suffuscus</name>
    <dbReference type="NCBI Taxonomy" id="1629062"/>
    <lineage>
        <taxon>Bacteria</taxon>
        <taxon>Bacillati</taxon>
        <taxon>Actinomycetota</taxon>
        <taxon>Actinomycetes</taxon>
        <taxon>Geodermatophilales</taxon>
        <taxon>Antricoccaceae</taxon>
        <taxon>Antricoccus</taxon>
    </lineage>
</organism>
<dbReference type="EMBL" id="PVUE01000012">
    <property type="protein sequence ID" value="PRZ41069.1"/>
    <property type="molecule type" value="Genomic_DNA"/>
</dbReference>
<keyword evidence="4" id="KW-0408">Iron</keyword>
<dbReference type="InterPro" id="IPR009050">
    <property type="entry name" value="Globin-like_sf"/>
</dbReference>